<dbReference type="InterPro" id="IPR003675">
    <property type="entry name" value="Rce1/LyrA-like_dom"/>
</dbReference>
<proteinExistence type="predicted"/>
<dbReference type="Pfam" id="PF02517">
    <property type="entry name" value="Rce1-like"/>
    <property type="match status" value="1"/>
</dbReference>
<name>A0ABY1PWY0_9BURK</name>
<dbReference type="InterPro" id="IPR019127">
    <property type="entry name" value="Exosortase"/>
</dbReference>
<evidence type="ECO:0000256" key="3">
    <source>
        <dbReference type="ARBA" id="ARBA00022670"/>
    </source>
</evidence>
<evidence type="ECO:0000313" key="12">
    <source>
        <dbReference type="Proteomes" id="UP001158049"/>
    </source>
</evidence>
<feature type="transmembrane region" description="Helical" evidence="9">
    <location>
        <begin position="374"/>
        <end position="394"/>
    </location>
</feature>
<feature type="transmembrane region" description="Helical" evidence="9">
    <location>
        <begin position="349"/>
        <end position="368"/>
    </location>
</feature>
<evidence type="ECO:0000256" key="6">
    <source>
        <dbReference type="ARBA" id="ARBA00022989"/>
    </source>
</evidence>
<feature type="transmembrane region" description="Helical" evidence="9">
    <location>
        <begin position="498"/>
        <end position="525"/>
    </location>
</feature>
<evidence type="ECO:0000256" key="5">
    <source>
        <dbReference type="ARBA" id="ARBA00022801"/>
    </source>
</evidence>
<feature type="transmembrane region" description="Helical" evidence="9">
    <location>
        <begin position="176"/>
        <end position="193"/>
    </location>
</feature>
<dbReference type="InterPro" id="IPR026392">
    <property type="entry name" value="Exo/Archaeosortase_dom"/>
</dbReference>
<dbReference type="NCBIfam" id="TIGR04162">
    <property type="entry name" value="exo_VPEID"/>
    <property type="match status" value="1"/>
</dbReference>
<dbReference type="NCBIfam" id="TIGR04178">
    <property type="entry name" value="exo_archaeo"/>
    <property type="match status" value="1"/>
</dbReference>
<keyword evidence="6 9" id="KW-1133">Transmembrane helix</keyword>
<evidence type="ECO:0000256" key="8">
    <source>
        <dbReference type="SAM" id="MobiDB-lite"/>
    </source>
</evidence>
<dbReference type="InterPro" id="IPR014346">
    <property type="entry name" value="Prenyl_protease-related"/>
</dbReference>
<feature type="transmembrane region" description="Helical" evidence="9">
    <location>
        <begin position="308"/>
        <end position="328"/>
    </location>
</feature>
<evidence type="ECO:0000256" key="7">
    <source>
        <dbReference type="ARBA" id="ARBA00023136"/>
    </source>
</evidence>
<dbReference type="InterPro" id="IPR026420">
    <property type="entry name" value="Exo_VPEID"/>
</dbReference>
<protein>
    <submittedName>
        <fullName evidence="11">Exosortase E/protease, VPEID-CTERM system</fullName>
    </submittedName>
</protein>
<feature type="domain" description="CAAX prenyl protease 2/Lysostaphin resistance protein A-like" evidence="10">
    <location>
        <begin position="453"/>
        <end position="546"/>
    </location>
</feature>
<keyword evidence="3" id="KW-0645">Protease</keyword>
<feature type="transmembrane region" description="Helical" evidence="9">
    <location>
        <begin position="236"/>
        <end position="258"/>
    </location>
</feature>
<comment type="subcellular location">
    <subcellularLocation>
        <location evidence="1">Cell membrane</location>
        <topology evidence="1">Multi-pass membrane protein</topology>
    </subcellularLocation>
</comment>
<comment type="caution">
    <text evidence="11">The sequence shown here is derived from an EMBL/GenBank/DDBJ whole genome shotgun (WGS) entry which is preliminary data.</text>
</comment>
<keyword evidence="5" id="KW-0378">Hydrolase</keyword>
<dbReference type="NCBIfam" id="TIGR03008">
    <property type="entry name" value="pepcterm_CAAX"/>
    <property type="match status" value="1"/>
</dbReference>
<sequence length="560" mass="60946">MEERLPAFHPTPPAGSLAGAAPRARRGQGRRVLLLLAAIAAQAALLKLTIHPRADGAFLTLPGGLFQPLLYLVLGFGLLLSTRYAAVWQSLVDSARNHRWRRMLAPQLASYALLAFCASRLLPTAFSAAPALAWPVSAWWTMLLAVSVALTCGFSLALVAPAAWWAQFARREWKTLLLACIFPLSHFIVYSLVVRSEDWLSGPTMAVVRFLLELAYDDVSMDFAAKVIGTSRFDVIIDHLCSGYEGIGMMTVFLIWYLHSFSRDFRFPPALWLFPLAALAIWLSNCLRIALLIGIGSSMSSEVAMDGFHANAGWIFFIAVALGMVALARRSAFLCRRAAPRGLVIDADNALAIPLLAMLAATLLTSAMESGFPWLYPVRMLATAAAIALLWPHLRPYLQLRFTPAALLPRLFPALAGLLVFLLWIALVPPSAAMDRAFSDSLFAAPAALSAAWIVMRIAGSSVVIPIAEELAFRGYLPLLFRGGADAFRPGGPIHWPAFAASSLLFGALHDAWLAGTLAGAAYYLVRQRSGRLSDSIVAHGTTNLLLCAYVLIDGRWSYW</sequence>
<reference evidence="11 12" key="1">
    <citation type="submission" date="2017-05" db="EMBL/GenBank/DDBJ databases">
        <authorList>
            <person name="Varghese N."/>
            <person name="Submissions S."/>
        </authorList>
    </citation>
    <scope>NUCLEOTIDE SEQUENCE [LARGE SCALE GENOMIC DNA]</scope>
    <source>
        <strain evidence="11 12">DSM 26001</strain>
    </source>
</reference>
<dbReference type="RefSeq" id="WP_283441099.1">
    <property type="nucleotide sequence ID" value="NZ_FXUL01000002.1"/>
</dbReference>
<feature type="transmembrane region" description="Helical" evidence="9">
    <location>
        <begin position="406"/>
        <end position="427"/>
    </location>
</feature>
<gene>
    <name evidence="11" type="ORF">SAMN06295970_102297</name>
</gene>
<evidence type="ECO:0000256" key="2">
    <source>
        <dbReference type="ARBA" id="ARBA00022475"/>
    </source>
</evidence>
<feature type="transmembrane region" description="Helical" evidence="9">
    <location>
        <begin position="108"/>
        <end position="133"/>
    </location>
</feature>
<evidence type="ECO:0000256" key="9">
    <source>
        <dbReference type="SAM" id="Phobius"/>
    </source>
</evidence>
<keyword evidence="4 9" id="KW-0812">Transmembrane</keyword>
<keyword evidence="7 9" id="KW-0472">Membrane</keyword>
<dbReference type="Pfam" id="PF09721">
    <property type="entry name" value="Exosortase_EpsH"/>
    <property type="match status" value="1"/>
</dbReference>
<feature type="transmembrane region" description="Helical" evidence="9">
    <location>
        <begin position="537"/>
        <end position="553"/>
    </location>
</feature>
<organism evidence="11 12">
    <name type="scientific">Noviherbaspirillum suwonense</name>
    <dbReference type="NCBI Taxonomy" id="1224511"/>
    <lineage>
        <taxon>Bacteria</taxon>
        <taxon>Pseudomonadati</taxon>
        <taxon>Pseudomonadota</taxon>
        <taxon>Betaproteobacteria</taxon>
        <taxon>Burkholderiales</taxon>
        <taxon>Oxalobacteraceae</taxon>
        <taxon>Noviherbaspirillum</taxon>
    </lineage>
</organism>
<evidence type="ECO:0000313" key="11">
    <source>
        <dbReference type="EMBL" id="SMP49702.1"/>
    </source>
</evidence>
<accession>A0ABY1PWY0</accession>
<feature type="transmembrane region" description="Helical" evidence="9">
    <location>
        <begin position="270"/>
        <end position="296"/>
    </location>
</feature>
<keyword evidence="2" id="KW-1003">Cell membrane</keyword>
<evidence type="ECO:0000259" key="10">
    <source>
        <dbReference type="Pfam" id="PF02517"/>
    </source>
</evidence>
<feature type="region of interest" description="Disordered" evidence="8">
    <location>
        <begin position="1"/>
        <end position="23"/>
    </location>
</feature>
<evidence type="ECO:0000256" key="1">
    <source>
        <dbReference type="ARBA" id="ARBA00004651"/>
    </source>
</evidence>
<evidence type="ECO:0000256" key="4">
    <source>
        <dbReference type="ARBA" id="ARBA00022692"/>
    </source>
</evidence>
<dbReference type="Proteomes" id="UP001158049">
    <property type="component" value="Unassembled WGS sequence"/>
</dbReference>
<dbReference type="EMBL" id="FXUL01000002">
    <property type="protein sequence ID" value="SMP49702.1"/>
    <property type="molecule type" value="Genomic_DNA"/>
</dbReference>
<feature type="transmembrane region" description="Helical" evidence="9">
    <location>
        <begin position="32"/>
        <end position="50"/>
    </location>
</feature>
<keyword evidence="12" id="KW-1185">Reference proteome</keyword>
<feature type="transmembrane region" description="Helical" evidence="9">
    <location>
        <begin position="139"/>
        <end position="164"/>
    </location>
</feature>
<feature type="transmembrane region" description="Helical" evidence="9">
    <location>
        <begin position="70"/>
        <end position="87"/>
    </location>
</feature>